<name>A0A9P1BGH6_9DINO</name>
<comment type="caution">
    <text evidence="1">The sequence shown here is derived from an EMBL/GenBank/DDBJ whole genome shotgun (WGS) entry which is preliminary data.</text>
</comment>
<organism evidence="1">
    <name type="scientific">Cladocopium goreaui</name>
    <dbReference type="NCBI Taxonomy" id="2562237"/>
    <lineage>
        <taxon>Eukaryota</taxon>
        <taxon>Sar</taxon>
        <taxon>Alveolata</taxon>
        <taxon>Dinophyceae</taxon>
        <taxon>Suessiales</taxon>
        <taxon>Symbiodiniaceae</taxon>
        <taxon>Cladocopium</taxon>
    </lineage>
</organism>
<evidence type="ECO:0000313" key="4">
    <source>
        <dbReference type="Proteomes" id="UP001152797"/>
    </source>
</evidence>
<proteinExistence type="predicted"/>
<reference evidence="2" key="2">
    <citation type="submission" date="2024-04" db="EMBL/GenBank/DDBJ databases">
        <authorList>
            <person name="Chen Y."/>
            <person name="Shah S."/>
            <person name="Dougan E. K."/>
            <person name="Thang M."/>
            <person name="Chan C."/>
        </authorList>
    </citation>
    <scope>NUCLEOTIDE SEQUENCE [LARGE SCALE GENOMIC DNA]</scope>
</reference>
<dbReference type="EMBL" id="CAMXCT030000046">
    <property type="protein sequence ID" value="CAL4760274.1"/>
    <property type="molecule type" value="Genomic_DNA"/>
</dbReference>
<accession>A0A9P1BGH6</accession>
<evidence type="ECO:0000313" key="2">
    <source>
        <dbReference type="EMBL" id="CAL1126337.1"/>
    </source>
</evidence>
<gene>
    <name evidence="1" type="ORF">C1SCF055_LOCUS1494</name>
</gene>
<evidence type="ECO:0000313" key="3">
    <source>
        <dbReference type="EMBL" id="CAL4760274.1"/>
    </source>
</evidence>
<dbReference type="EMBL" id="CAMXCT010000046">
    <property type="protein sequence ID" value="CAI3972962.1"/>
    <property type="molecule type" value="Genomic_DNA"/>
</dbReference>
<dbReference type="Proteomes" id="UP001152797">
    <property type="component" value="Unassembled WGS sequence"/>
</dbReference>
<dbReference type="EMBL" id="CAMXCT020000046">
    <property type="protein sequence ID" value="CAL1126337.1"/>
    <property type="molecule type" value="Genomic_DNA"/>
</dbReference>
<feature type="non-terminal residue" evidence="1">
    <location>
        <position position="139"/>
    </location>
</feature>
<feature type="non-terminal residue" evidence="1">
    <location>
        <position position="1"/>
    </location>
</feature>
<reference evidence="1" key="1">
    <citation type="submission" date="2022-10" db="EMBL/GenBank/DDBJ databases">
        <authorList>
            <person name="Chen Y."/>
            <person name="Dougan E. K."/>
            <person name="Chan C."/>
            <person name="Rhodes N."/>
            <person name="Thang M."/>
        </authorList>
    </citation>
    <scope>NUCLEOTIDE SEQUENCE</scope>
</reference>
<dbReference type="AlphaFoldDB" id="A0A9P1BGH6"/>
<keyword evidence="4" id="KW-1185">Reference proteome</keyword>
<evidence type="ECO:0000313" key="1">
    <source>
        <dbReference type="EMBL" id="CAI3972962.1"/>
    </source>
</evidence>
<protein>
    <submittedName>
        <fullName evidence="3">Pumilio-like 5</fullName>
    </submittedName>
</protein>
<sequence length="139" mass="15696">RQLCTQLALNALRSLQQESSRDFSLACAAYASLEEVYGMDMSDIDLMVHFQEEPLLLIPSMAEAKPKVLKKKNWRRSVDCMWYDVPRADEVGCASLEGLLPGHLEDFCIEVLGVPALQADEVAARLDILRRTQSQIDER</sequence>